<dbReference type="InterPro" id="IPR014794">
    <property type="entry name" value="DUF1779"/>
</dbReference>
<dbReference type="Pfam" id="PF08680">
    <property type="entry name" value="DUF1779"/>
    <property type="match status" value="1"/>
</dbReference>
<dbReference type="EMBL" id="MJEH01000013">
    <property type="protein sequence ID" value="OEH93330.1"/>
    <property type="molecule type" value="Genomic_DNA"/>
</dbReference>
<dbReference type="AlphaFoldDB" id="A0A1E5LGX6"/>
<evidence type="ECO:0000313" key="1">
    <source>
        <dbReference type="EMBL" id="OEH93330.1"/>
    </source>
</evidence>
<dbReference type="OrthoDB" id="2374820at2"/>
<dbReference type="Gene3D" id="3.30.2030.10">
    <property type="entry name" value="YwmB-like"/>
    <property type="match status" value="1"/>
</dbReference>
<dbReference type="InterPro" id="IPR036209">
    <property type="entry name" value="YwmB-like_sf"/>
</dbReference>
<sequence length="249" mass="29027">MKYYRGIMLFILCMFTLLFINHTGETKGNDYDLERLVVAFQNQDISIENWNMYAREEKVRLETYDEFEAEVKRLAKKVEDFTWSFEREEHMWKAIAVKHDQKLNITEKILLTAYPTKKNHQTYLIYDIEGEKWDHGQWSHVSDRIVDSSSKIFQKTPQFYSCVSGHAGDMMKGVLQTFSDNVLEELGAQPVSRLIEDNFISISAYSKQFSQEIALYDQDKMNLQVGIRQQGMGGVTTVTIGTPIITLEY</sequence>
<evidence type="ECO:0008006" key="3">
    <source>
        <dbReference type="Google" id="ProtNLM"/>
    </source>
</evidence>
<proteinExistence type="predicted"/>
<comment type="caution">
    <text evidence="1">The sequence shown here is derived from an EMBL/GenBank/DDBJ whole genome shotgun (WGS) entry which is preliminary data.</text>
</comment>
<dbReference type="Proteomes" id="UP000095209">
    <property type="component" value="Unassembled WGS sequence"/>
</dbReference>
<dbReference type="STRING" id="1305675.BFG57_12460"/>
<name>A0A1E5LGX6_9BACI</name>
<reference evidence="1 2" key="1">
    <citation type="submission" date="2016-08" db="EMBL/GenBank/DDBJ databases">
        <title>Genome of Bacillus solimangrovi GH2-4.</title>
        <authorList>
            <person name="Lim S."/>
            <person name="Kim B.-C."/>
        </authorList>
    </citation>
    <scope>NUCLEOTIDE SEQUENCE [LARGE SCALE GENOMIC DNA]</scope>
    <source>
        <strain evidence="1 2">GH2-4</strain>
    </source>
</reference>
<protein>
    <recommendedName>
        <fullName evidence="3">YwmB family TATA-box binding protein</fullName>
    </recommendedName>
</protein>
<dbReference type="SUPFAM" id="SSF143842">
    <property type="entry name" value="YwmB-like"/>
    <property type="match status" value="1"/>
</dbReference>
<dbReference type="RefSeq" id="WP_069716672.1">
    <property type="nucleotide sequence ID" value="NZ_MJEH01000013.1"/>
</dbReference>
<gene>
    <name evidence="1" type="ORF">BFG57_12460</name>
</gene>
<keyword evidence="2" id="KW-1185">Reference proteome</keyword>
<accession>A0A1E5LGX6</accession>
<evidence type="ECO:0000313" key="2">
    <source>
        <dbReference type="Proteomes" id="UP000095209"/>
    </source>
</evidence>
<dbReference type="Gene3D" id="3.30.360.40">
    <property type="entry name" value="YwmB-like"/>
    <property type="match status" value="1"/>
</dbReference>
<organism evidence="1 2">
    <name type="scientific">Bacillus solimangrovi</name>
    <dbReference type="NCBI Taxonomy" id="1305675"/>
    <lineage>
        <taxon>Bacteria</taxon>
        <taxon>Bacillati</taxon>
        <taxon>Bacillota</taxon>
        <taxon>Bacilli</taxon>
        <taxon>Bacillales</taxon>
        <taxon>Bacillaceae</taxon>
        <taxon>Bacillus</taxon>
    </lineage>
</organism>